<dbReference type="InterPro" id="IPR044668">
    <property type="entry name" value="PuuD-like"/>
</dbReference>
<dbReference type="AlphaFoldDB" id="A0A6J4KYQ6"/>
<dbReference type="PROSITE" id="PS51273">
    <property type="entry name" value="GATASE_TYPE_1"/>
    <property type="match status" value="1"/>
</dbReference>
<dbReference type="PANTHER" id="PTHR43235:SF1">
    <property type="entry name" value="GLUTAMINE AMIDOTRANSFERASE PB2B2.05-RELATED"/>
    <property type="match status" value="1"/>
</dbReference>
<sequence length="236" mass="25034">MAAPLIGITSYVEPASWAVWRDVPAALVPHRYVVHVQRAGGLAVVVPPLQPDADEDQLSALLARLDGLVLSGGVDVEPRRYGSERHPLAQPSRPDRDALDLGLARLTQDSDLPVLGVCRGMQVMAVAAGGSLEQHLPDRLCSTEHSPAPGTYGSHEVVTEPGSLVAQLLGERVDVATYHHQGVATHPGLVPTAWTPDGVVEALEAPGVRFRLGVQWHPEAGDDPRLFQALVAAAGR</sequence>
<dbReference type="PANTHER" id="PTHR43235">
    <property type="entry name" value="GLUTAMINE AMIDOTRANSFERASE PB2B2.05-RELATED"/>
    <property type="match status" value="1"/>
</dbReference>
<evidence type="ECO:0000313" key="1">
    <source>
        <dbReference type="EMBL" id="CAA9318119.1"/>
    </source>
</evidence>
<dbReference type="InterPro" id="IPR029062">
    <property type="entry name" value="Class_I_gatase-like"/>
</dbReference>
<reference evidence="1" key="1">
    <citation type="submission" date="2020-02" db="EMBL/GenBank/DDBJ databases">
        <authorList>
            <person name="Meier V. D."/>
        </authorList>
    </citation>
    <scope>NUCLEOTIDE SEQUENCE</scope>
    <source>
        <strain evidence="1">AVDCRST_MAG29</strain>
    </source>
</reference>
<proteinExistence type="predicted"/>
<protein>
    <submittedName>
        <fullName evidence="1">COG2071: predicted glutamine amidotransferases in hypothetical Actinobacterial gene cluster</fullName>
    </submittedName>
</protein>
<dbReference type="EMBL" id="CADCUG010000022">
    <property type="protein sequence ID" value="CAA9318119.1"/>
    <property type="molecule type" value="Genomic_DNA"/>
</dbReference>
<name>A0A6J4KYQ6_9ACTN</name>
<dbReference type="InterPro" id="IPR011697">
    <property type="entry name" value="Peptidase_C26"/>
</dbReference>
<dbReference type="GO" id="GO:0033969">
    <property type="term" value="F:gamma-glutamyl-gamma-aminobutyrate hydrolase activity"/>
    <property type="evidence" value="ECO:0007669"/>
    <property type="project" value="TreeGrafter"/>
</dbReference>
<accession>A0A6J4KYQ6</accession>
<dbReference type="GO" id="GO:0016740">
    <property type="term" value="F:transferase activity"/>
    <property type="evidence" value="ECO:0007669"/>
    <property type="project" value="UniProtKB-KW"/>
</dbReference>
<dbReference type="GO" id="GO:0006598">
    <property type="term" value="P:polyamine catabolic process"/>
    <property type="evidence" value="ECO:0007669"/>
    <property type="project" value="TreeGrafter"/>
</dbReference>
<keyword evidence="1" id="KW-0315">Glutamine amidotransferase</keyword>
<organism evidence="1">
    <name type="scientific">uncultured Nocardioidaceae bacterium</name>
    <dbReference type="NCBI Taxonomy" id="253824"/>
    <lineage>
        <taxon>Bacteria</taxon>
        <taxon>Bacillati</taxon>
        <taxon>Actinomycetota</taxon>
        <taxon>Actinomycetes</taxon>
        <taxon>Propionibacteriales</taxon>
        <taxon>Nocardioidaceae</taxon>
        <taxon>environmental samples</taxon>
    </lineage>
</organism>
<dbReference type="GO" id="GO:0005829">
    <property type="term" value="C:cytosol"/>
    <property type="evidence" value="ECO:0007669"/>
    <property type="project" value="TreeGrafter"/>
</dbReference>
<dbReference type="SUPFAM" id="SSF52317">
    <property type="entry name" value="Class I glutamine amidotransferase-like"/>
    <property type="match status" value="1"/>
</dbReference>
<dbReference type="CDD" id="cd01745">
    <property type="entry name" value="GATase1_2"/>
    <property type="match status" value="1"/>
</dbReference>
<dbReference type="Gene3D" id="3.40.50.880">
    <property type="match status" value="1"/>
</dbReference>
<gene>
    <name evidence="1" type="ORF">AVDCRST_MAG29-254</name>
</gene>
<dbReference type="Pfam" id="PF07722">
    <property type="entry name" value="Peptidase_C26"/>
    <property type="match status" value="1"/>
</dbReference>
<keyword evidence="1" id="KW-0808">Transferase</keyword>